<keyword evidence="6" id="KW-0472">Membrane</keyword>
<dbReference type="RefSeq" id="WP_143529277.1">
    <property type="nucleotide sequence ID" value="NZ_AP019791.1"/>
</dbReference>
<evidence type="ECO:0000256" key="5">
    <source>
        <dbReference type="SAM" id="MobiDB-lite"/>
    </source>
</evidence>
<keyword evidence="3 7" id="KW-0732">Signal</keyword>
<evidence type="ECO:0000256" key="3">
    <source>
        <dbReference type="ARBA" id="ARBA00022729"/>
    </source>
</evidence>
<sequence>MVFRVVRLSVFAALFVSLAAAPAWAQDGEDGGGATAVAGDVQVQYQDCDQVVAAAAEQLNAGDVGAVSGDIGSAAASEIAQELGISVGVVQSCLQSGAEIGAGGAGGEDAAPQGEENGDQTDTDGTPTDDGQQSIEEMQSQVLADTIPSKVLPATGGAYPGALLAGALLLGSGLLLLTRRR</sequence>
<dbReference type="NCBIfam" id="TIGR01167">
    <property type="entry name" value="LPXTG_anchor"/>
    <property type="match status" value="1"/>
</dbReference>
<dbReference type="Proteomes" id="UP000318065">
    <property type="component" value="Chromosome"/>
</dbReference>
<feature type="chain" id="PRO_5021715198" description="Gram-positive cocci surface proteins LPxTG domain-containing protein" evidence="7">
    <location>
        <begin position="26"/>
        <end position="181"/>
    </location>
</feature>
<evidence type="ECO:0000313" key="9">
    <source>
        <dbReference type="EMBL" id="BBL79877.1"/>
    </source>
</evidence>
<organism evidence="9 10">
    <name type="scientific">Rubrobacter xylanophilus</name>
    <dbReference type="NCBI Taxonomy" id="49319"/>
    <lineage>
        <taxon>Bacteria</taxon>
        <taxon>Bacillati</taxon>
        <taxon>Actinomycetota</taxon>
        <taxon>Rubrobacteria</taxon>
        <taxon>Rubrobacterales</taxon>
        <taxon>Rubrobacteraceae</taxon>
        <taxon>Rubrobacter</taxon>
    </lineage>
</organism>
<keyword evidence="4" id="KW-0572">Peptidoglycan-anchor</keyword>
<feature type="transmembrane region" description="Helical" evidence="6">
    <location>
        <begin position="157"/>
        <end position="177"/>
    </location>
</feature>
<keyword evidence="2" id="KW-0964">Secreted</keyword>
<evidence type="ECO:0000313" key="10">
    <source>
        <dbReference type="Proteomes" id="UP000318065"/>
    </source>
</evidence>
<evidence type="ECO:0000259" key="8">
    <source>
        <dbReference type="PROSITE" id="PS50847"/>
    </source>
</evidence>
<name>A0A510HN23_9ACTN</name>
<evidence type="ECO:0000256" key="1">
    <source>
        <dbReference type="ARBA" id="ARBA00022512"/>
    </source>
</evidence>
<protein>
    <recommendedName>
        <fullName evidence="8">Gram-positive cocci surface proteins LPxTG domain-containing protein</fullName>
    </recommendedName>
</protein>
<reference evidence="9" key="1">
    <citation type="journal article" date="2019" name="Microbiol. Resour. Announc.">
        <title>Complete Genome Sequence of Rubrobacter xylanophilus Strain AA3-22, Isolated from Arima Onsen in Japan.</title>
        <authorList>
            <person name="Tomariguchi N."/>
            <person name="Miyazaki K."/>
        </authorList>
    </citation>
    <scope>NUCLEOTIDE SEQUENCE [LARGE SCALE GENOMIC DNA]</scope>
    <source>
        <strain evidence="9">AA3-22</strain>
    </source>
</reference>
<dbReference type="InterPro" id="IPR019931">
    <property type="entry name" value="LPXTG_anchor"/>
</dbReference>
<evidence type="ECO:0000256" key="6">
    <source>
        <dbReference type="SAM" id="Phobius"/>
    </source>
</evidence>
<dbReference type="AlphaFoldDB" id="A0A510HN23"/>
<feature type="domain" description="Gram-positive cocci surface proteins LPxTG" evidence="8">
    <location>
        <begin position="152"/>
        <end position="181"/>
    </location>
</feature>
<evidence type="ECO:0000256" key="7">
    <source>
        <dbReference type="SAM" id="SignalP"/>
    </source>
</evidence>
<keyword evidence="1" id="KW-0134">Cell wall</keyword>
<gene>
    <name evidence="9" type="ORF">RxyAA322_17310</name>
</gene>
<proteinExistence type="predicted"/>
<dbReference type="OrthoDB" id="10005373at2"/>
<dbReference type="EMBL" id="AP019791">
    <property type="protein sequence ID" value="BBL79877.1"/>
    <property type="molecule type" value="Genomic_DNA"/>
</dbReference>
<feature type="region of interest" description="Disordered" evidence="5">
    <location>
        <begin position="101"/>
        <end position="132"/>
    </location>
</feature>
<keyword evidence="6" id="KW-1133">Transmembrane helix</keyword>
<dbReference type="PROSITE" id="PS50847">
    <property type="entry name" value="GRAM_POS_ANCHORING"/>
    <property type="match status" value="1"/>
</dbReference>
<evidence type="ECO:0000256" key="4">
    <source>
        <dbReference type="ARBA" id="ARBA00023088"/>
    </source>
</evidence>
<keyword evidence="6" id="KW-0812">Transmembrane</keyword>
<accession>A0A510HN23</accession>
<feature type="compositionally biased region" description="Low complexity" evidence="5">
    <location>
        <begin position="123"/>
        <end position="132"/>
    </location>
</feature>
<keyword evidence="10" id="KW-1185">Reference proteome</keyword>
<evidence type="ECO:0000256" key="2">
    <source>
        <dbReference type="ARBA" id="ARBA00022525"/>
    </source>
</evidence>
<feature type="signal peptide" evidence="7">
    <location>
        <begin position="1"/>
        <end position="25"/>
    </location>
</feature>